<accession>A0ABT2A2G9</accession>
<keyword evidence="3" id="KW-1185">Reference proteome</keyword>
<proteinExistence type="predicted"/>
<reference evidence="2 3" key="1">
    <citation type="submission" date="2022-08" db="EMBL/GenBank/DDBJ databases">
        <title>Reclassification of Massilia species as members of the genera Telluria, Duganella, Pseudoduganella, Mokoshia gen. nov. and Zemynaea gen. nov. using orthogonal and non-orthogonal genome-based approaches.</title>
        <authorList>
            <person name="Bowman J.P."/>
        </authorList>
    </citation>
    <scope>NUCLEOTIDE SEQUENCE [LARGE SCALE GENOMIC DNA]</scope>
    <source>
        <strain evidence="2 3">LMG 28164</strain>
    </source>
</reference>
<dbReference type="SUPFAM" id="SSF51735">
    <property type="entry name" value="NAD(P)-binding Rossmann-fold domains"/>
    <property type="match status" value="1"/>
</dbReference>
<dbReference type="InterPro" id="IPR001509">
    <property type="entry name" value="Epimerase_deHydtase"/>
</dbReference>
<evidence type="ECO:0000259" key="1">
    <source>
        <dbReference type="Pfam" id="PF01370"/>
    </source>
</evidence>
<dbReference type="Pfam" id="PF01370">
    <property type="entry name" value="Epimerase"/>
    <property type="match status" value="1"/>
</dbReference>
<sequence>MSKNILVIGGTRFIGRLLVQRLLRAGHRVTIATRGYVPDPFGERIARIRVDRRNELAMRAVAKAGPFDIVYDQMCYSPLDAAIAVRTFAGQVGRYVMTSTVDAYRVLGVDAAGKRGPLAEDALGIEAQAIDAGYPWHDPRRATECYVSGKVQAEAYLVRDGSLPLVTPRLGHVLGGPEDFTGRLAHYVELARAGATLQYANDKAAVSFTTAHAAADFLFWTGMQDFLGPVNAACDGALSASQLYARVGEVLETPVRTRRAASPVEPGRLSPFDLPGPMVLDTSRAKALGYAFGHTDEWLDHAIRQHDLAFV</sequence>
<gene>
    <name evidence="2" type="ORF">NX782_04145</name>
</gene>
<evidence type="ECO:0000313" key="2">
    <source>
        <dbReference type="EMBL" id="MCS0588389.1"/>
    </source>
</evidence>
<comment type="caution">
    <text evidence="2">The sequence shown here is derived from an EMBL/GenBank/DDBJ whole genome shotgun (WGS) entry which is preliminary data.</text>
</comment>
<dbReference type="EMBL" id="JANUGX010000003">
    <property type="protein sequence ID" value="MCS0588389.1"/>
    <property type="molecule type" value="Genomic_DNA"/>
</dbReference>
<dbReference type="InterPro" id="IPR036291">
    <property type="entry name" value="NAD(P)-bd_dom_sf"/>
</dbReference>
<dbReference type="Proteomes" id="UP001205560">
    <property type="component" value="Unassembled WGS sequence"/>
</dbReference>
<protein>
    <submittedName>
        <fullName evidence="2">NAD-dependent epimerase/dehydratase family protein</fullName>
    </submittedName>
</protein>
<dbReference type="Gene3D" id="3.40.50.720">
    <property type="entry name" value="NAD(P)-binding Rossmann-like Domain"/>
    <property type="match status" value="1"/>
</dbReference>
<organism evidence="2 3">
    <name type="scientific">Massilia norwichensis</name>
    <dbReference type="NCBI Taxonomy" id="1442366"/>
    <lineage>
        <taxon>Bacteria</taxon>
        <taxon>Pseudomonadati</taxon>
        <taxon>Pseudomonadota</taxon>
        <taxon>Betaproteobacteria</taxon>
        <taxon>Burkholderiales</taxon>
        <taxon>Oxalobacteraceae</taxon>
        <taxon>Telluria group</taxon>
        <taxon>Massilia</taxon>
    </lineage>
</organism>
<feature type="domain" description="NAD-dependent epimerase/dehydratase" evidence="1">
    <location>
        <begin position="5"/>
        <end position="72"/>
    </location>
</feature>
<dbReference type="RefSeq" id="WP_258844153.1">
    <property type="nucleotide sequence ID" value="NZ_JANUGX010000003.1"/>
</dbReference>
<name>A0ABT2A2G9_9BURK</name>
<evidence type="ECO:0000313" key="3">
    <source>
        <dbReference type="Proteomes" id="UP001205560"/>
    </source>
</evidence>